<dbReference type="InterPro" id="IPR014845">
    <property type="entry name" value="GYD/TTHA1554"/>
</dbReference>
<accession>A0A381U3J4</accession>
<evidence type="ECO:0008006" key="3">
    <source>
        <dbReference type="Google" id="ProtNLM"/>
    </source>
</evidence>
<protein>
    <recommendedName>
        <fullName evidence="3">GYD domain superfamily</fullName>
    </recommendedName>
</protein>
<dbReference type="Pfam" id="PF08734">
    <property type="entry name" value="GYD"/>
    <property type="match status" value="1"/>
</dbReference>
<reference evidence="2" key="1">
    <citation type="submission" date="2018-05" db="EMBL/GenBank/DDBJ databases">
        <authorList>
            <person name="Lanie J.A."/>
            <person name="Ng W.-L."/>
            <person name="Kazmierczak K.M."/>
            <person name="Andrzejewski T.M."/>
            <person name="Davidsen T.M."/>
            <person name="Wayne K.J."/>
            <person name="Tettelin H."/>
            <person name="Glass J.I."/>
            <person name="Rusch D."/>
            <person name="Podicherti R."/>
            <person name="Tsui H.-C.T."/>
            <person name="Winkler M.E."/>
        </authorList>
    </citation>
    <scope>NUCLEOTIDE SEQUENCE</scope>
</reference>
<feature type="compositionally biased region" description="Basic and acidic residues" evidence="1">
    <location>
        <begin position="101"/>
        <end position="121"/>
    </location>
</feature>
<gene>
    <name evidence="2" type="ORF">METZ01_LOCUS75649</name>
</gene>
<name>A0A381U3J4_9ZZZZ</name>
<proteinExistence type="predicted"/>
<evidence type="ECO:0000313" key="2">
    <source>
        <dbReference type="EMBL" id="SVA22795.1"/>
    </source>
</evidence>
<dbReference type="AlphaFoldDB" id="A0A381U3J4"/>
<feature type="region of interest" description="Disordered" evidence="1">
    <location>
        <begin position="92"/>
        <end position="121"/>
    </location>
</feature>
<dbReference type="EMBL" id="UINC01005669">
    <property type="protein sequence ID" value="SVA22795.1"/>
    <property type="molecule type" value="Genomic_DNA"/>
</dbReference>
<organism evidence="2">
    <name type="scientific">marine metagenome</name>
    <dbReference type="NCBI Taxonomy" id="408172"/>
    <lineage>
        <taxon>unclassified sequences</taxon>
        <taxon>metagenomes</taxon>
        <taxon>ecological metagenomes</taxon>
    </lineage>
</organism>
<sequence>MATYFLLLRLNQDGRNLMHEDPEVILHAAHSSNLPDVQCMGLYAVLGDYDFITVLEAPDNESAARFSLELGVKAGVEVQTVPAIPVSRLDQRIQWPPLGETDPRENEESEPPREPTDELEA</sequence>
<evidence type="ECO:0000256" key="1">
    <source>
        <dbReference type="SAM" id="MobiDB-lite"/>
    </source>
</evidence>